<dbReference type="EMBL" id="JARYMX010000003">
    <property type="protein sequence ID" value="KAJ9556531.1"/>
    <property type="molecule type" value="Genomic_DNA"/>
</dbReference>
<comment type="caution">
    <text evidence="3">The sequence shown here is derived from an EMBL/GenBank/DDBJ whole genome shotgun (WGS) entry which is preliminary data.</text>
</comment>
<feature type="region of interest" description="Disordered" evidence="1">
    <location>
        <begin position="25"/>
        <end position="45"/>
    </location>
</feature>
<dbReference type="InterPro" id="IPR029480">
    <property type="entry name" value="Transpos_assoc"/>
</dbReference>
<reference evidence="3" key="1">
    <citation type="submission" date="2023-03" db="EMBL/GenBank/DDBJ databases">
        <title>Chromosome-scale reference genome and RAD-based genetic map of yellow starthistle (Centaurea solstitialis) reveal putative structural variation and QTLs associated with invader traits.</title>
        <authorList>
            <person name="Reatini B."/>
            <person name="Cang F.A."/>
            <person name="Jiang Q."/>
            <person name="Mckibben M.T.W."/>
            <person name="Barker M.S."/>
            <person name="Rieseberg L.H."/>
            <person name="Dlugosch K.M."/>
        </authorList>
    </citation>
    <scope>NUCLEOTIDE SEQUENCE</scope>
    <source>
        <strain evidence="3">CAN-66</strain>
        <tissue evidence="3">Leaf</tissue>
    </source>
</reference>
<accession>A0AA38TM08</accession>
<dbReference type="Pfam" id="PF13963">
    <property type="entry name" value="Transpos_assoc"/>
    <property type="match status" value="1"/>
</dbReference>
<name>A0AA38TM08_9ASTR</name>
<evidence type="ECO:0000313" key="3">
    <source>
        <dbReference type="EMBL" id="KAJ9556531.1"/>
    </source>
</evidence>
<evidence type="ECO:0000256" key="1">
    <source>
        <dbReference type="SAM" id="MobiDB-lite"/>
    </source>
</evidence>
<evidence type="ECO:0000259" key="2">
    <source>
        <dbReference type="Pfam" id="PF13963"/>
    </source>
</evidence>
<evidence type="ECO:0000313" key="4">
    <source>
        <dbReference type="Proteomes" id="UP001172457"/>
    </source>
</evidence>
<dbReference type="PANTHER" id="PTHR10775:SF173">
    <property type="match status" value="1"/>
</dbReference>
<organism evidence="3 4">
    <name type="scientific">Centaurea solstitialis</name>
    <name type="common">yellow star-thistle</name>
    <dbReference type="NCBI Taxonomy" id="347529"/>
    <lineage>
        <taxon>Eukaryota</taxon>
        <taxon>Viridiplantae</taxon>
        <taxon>Streptophyta</taxon>
        <taxon>Embryophyta</taxon>
        <taxon>Tracheophyta</taxon>
        <taxon>Spermatophyta</taxon>
        <taxon>Magnoliopsida</taxon>
        <taxon>eudicotyledons</taxon>
        <taxon>Gunneridae</taxon>
        <taxon>Pentapetalae</taxon>
        <taxon>asterids</taxon>
        <taxon>campanulids</taxon>
        <taxon>Asterales</taxon>
        <taxon>Asteraceae</taxon>
        <taxon>Carduoideae</taxon>
        <taxon>Cardueae</taxon>
        <taxon>Centaureinae</taxon>
        <taxon>Centaurea</taxon>
    </lineage>
</organism>
<dbReference type="PANTHER" id="PTHR10775">
    <property type="entry name" value="OS08G0208400 PROTEIN"/>
    <property type="match status" value="1"/>
</dbReference>
<dbReference type="Proteomes" id="UP001172457">
    <property type="component" value="Chromosome 3"/>
</dbReference>
<feature type="domain" description="Transposase-associated" evidence="2">
    <location>
        <begin position="92"/>
        <end position="148"/>
    </location>
</feature>
<proteinExistence type="predicted"/>
<dbReference type="AlphaFoldDB" id="A0AA38TM08"/>
<keyword evidence="4" id="KW-1185">Reference proteome</keyword>
<gene>
    <name evidence="3" type="ORF">OSB04_011145</name>
</gene>
<sequence length="359" mass="41028">MNAAGAFVNQKGMTTNSKTLDLIPTRSHTPFSSNHRRQPHVAGSLTSPAATATDVSCSSVTCIEILSLLRISQETVYNTNGLFILLQLRIDFVLHCCSKSISSGQDARIHCPCIICPNRYKHPRTTVYDHLICDGFQKGYSQWKYHGENSEASSSSMMPNEEERNYQHDMTGLLHDLFPTFPIEGSSQGIGESEVEADLNTDSTMENEKNKFNDLLKEYEQKVYPNSKYNKLTCLVHLYHIKCLNGWSNKSFSMLLEFLKDLLPDGNFFPNKANAVKKIMAKLGLGYEKIHACPNGCIWKPVQKNLEDEVCLPKKKAMNILRWFPFKPRLQRLFMSSKTADLMKWHYSLAWKYFDEKYP</sequence>
<protein>
    <recommendedName>
        <fullName evidence="2">Transposase-associated domain-containing protein</fullName>
    </recommendedName>
</protein>